<evidence type="ECO:0000313" key="1">
    <source>
        <dbReference type="EMBL" id="KAG7446153.1"/>
    </source>
</evidence>
<accession>A0A9P7VT66</accession>
<protein>
    <submittedName>
        <fullName evidence="1">Uncharacterized protein</fullName>
    </submittedName>
</protein>
<dbReference type="AlphaFoldDB" id="A0A9P7VT66"/>
<gene>
    <name evidence="1" type="ORF">BT62DRAFT_1006360</name>
</gene>
<comment type="caution">
    <text evidence="1">The sequence shown here is derived from an EMBL/GenBank/DDBJ whole genome shotgun (WGS) entry which is preliminary data.</text>
</comment>
<dbReference type="EMBL" id="MU250535">
    <property type="protein sequence ID" value="KAG7446153.1"/>
    <property type="molecule type" value="Genomic_DNA"/>
</dbReference>
<sequence>MTSPEDEPLFSSQTSGKPRTSYILLHSRLIARAERYLLGPSSFPGFAKSWFSWSSLLLLFANGYQLVKSSSAADLAFNPVTQHQPRFTRPLQRIEVHDGQCPNRERSSEGAYVETFALGFRQELVFMIFSFDGSSIRRLKKRDGPSRSWRRLEIHLMLLLDGVMEHGGARMKSSHESEDRRIIQNSNGLERRVDFQMHCFFFPRNPGPFRVPVLLCQGSTSEPANVFDIPLVSLLASKADAMSLSGLGINSLTYTSLRTGRLFLGKVTLVHSDNVRSANSRNGHRWSTAIGYAVYRFSPHGTGCAFLYSMTAPFSDLTSGSVIF</sequence>
<evidence type="ECO:0000313" key="2">
    <source>
        <dbReference type="Proteomes" id="UP000812287"/>
    </source>
</evidence>
<reference evidence="1" key="1">
    <citation type="submission" date="2020-11" db="EMBL/GenBank/DDBJ databases">
        <title>Adaptations for nitrogen fixation in a non-lichenized fungal sporocarp promotes dispersal by wood-feeding termites.</title>
        <authorList>
            <consortium name="DOE Joint Genome Institute"/>
            <person name="Koch R.A."/>
            <person name="Yoon G."/>
            <person name="Arayal U."/>
            <person name="Lail K."/>
            <person name="Amirebrahimi M."/>
            <person name="Labutti K."/>
            <person name="Lipzen A."/>
            <person name="Riley R."/>
            <person name="Barry K."/>
            <person name="Henrissat B."/>
            <person name="Grigoriev I.V."/>
            <person name="Herr J.R."/>
            <person name="Aime M.C."/>
        </authorList>
    </citation>
    <scope>NUCLEOTIDE SEQUENCE</scope>
    <source>
        <strain evidence="1">MCA 3950</strain>
    </source>
</reference>
<proteinExistence type="predicted"/>
<dbReference type="Proteomes" id="UP000812287">
    <property type="component" value="Unassembled WGS sequence"/>
</dbReference>
<dbReference type="GeneID" id="66099529"/>
<name>A0A9P7VT66_9AGAR</name>
<organism evidence="1 2">
    <name type="scientific">Guyanagaster necrorhizus</name>
    <dbReference type="NCBI Taxonomy" id="856835"/>
    <lineage>
        <taxon>Eukaryota</taxon>
        <taxon>Fungi</taxon>
        <taxon>Dikarya</taxon>
        <taxon>Basidiomycota</taxon>
        <taxon>Agaricomycotina</taxon>
        <taxon>Agaricomycetes</taxon>
        <taxon>Agaricomycetidae</taxon>
        <taxon>Agaricales</taxon>
        <taxon>Marasmiineae</taxon>
        <taxon>Physalacriaceae</taxon>
        <taxon>Guyanagaster</taxon>
    </lineage>
</organism>
<dbReference type="RefSeq" id="XP_043039653.1">
    <property type="nucleotide sequence ID" value="XM_043177242.1"/>
</dbReference>
<keyword evidence="2" id="KW-1185">Reference proteome</keyword>